<dbReference type="Proteomes" id="UP001165101">
    <property type="component" value="Unassembled WGS sequence"/>
</dbReference>
<evidence type="ECO:0000313" key="1">
    <source>
        <dbReference type="EMBL" id="GME89782.1"/>
    </source>
</evidence>
<accession>A0ACB5TJC3</accession>
<proteinExistence type="predicted"/>
<sequence length="1545" mass="174138">MSESHSLKHRLKILKRIINSNHKKWTNILESNLKRLINLILKHPTSFILWPAALTFILSYPALYTLYASPTIITSSGSRYSGSPSSFIKQVSVHSLLNNNNIEINNNDINNEIDFSFKQLWIQPNPYSQNDLQSSSSTTTTSENDEYNNFKTLDKDFLFKLLELQTKLLNGLELYNSEKNYADEISENIINDDDLIPNNKIKPLAFLHSPLEYWNNNASQLLQDDNVLKTIHSKESVKSSAGIPLGHLGLFSGIVKVDGLVKSAEAIQISMFYKPNIQNINNEENSEINQLDAGEIWDNNLKNIQLDTSKEFPFLIFTQNQVDKNLIYNNHEINKNQIFNLKIKRTGFFETLTLKYSLIVFILYVIISLHNLYSIKSRSGLLLAFTVELTLSIFSAATLTSFLFNNLNLLQLPLQLVLSIVLIICTENMFRLVAQVSKTSEELSLSSRLTSSFIKSGITSSNITIISIFICIFIISPFVGKLSKEFCCFASLAVLIDQFLHLTYFTAVLSVDIRRLELEDFLQKTNNNGKIHDEDTFNEMSNNNNNNNSNNDISNIQRALHGDIEYSSGNNYKKLNSSNSSSFFSEFDSNGNISFKKLIYKHLLRIKLPLFNSIYSTIIFISILLFYILQWTDGLNSFDIDRSLSQFNQTNVVNNSNKGNRNINNIHKGGERHKIYASTFKTLHDTDFEINENGENNKIDFQNPVLDETYELSVNDFPTFTLFLDKRGLATELSLLAQFLNEKELGKNKNINGNSKSTKDISKQVNTLSITIDGPVVVTMRNHLDLNKDNEEFVDFNIHTNYQFDIYYLFEFVSCLMFILASSSIILKISIDKDNYDSLQSLSTNITSNESSTGPHCNDLHSRDLINGHFLDIVRVCTSSCPFIVSVGMDHKILVWSPLTIPIPPPTQLPVSGRLLPITNIVMSNSGSLIAVFSKSGIIKCWSRLSMSWVWTLQIDPSTIGGTPIESFFRMRTAAAGINRRKVVARNSTTKNLKPRKSLKESATTTEITEASPAVDQNDSSNAGAQKRALKPRGRATLQRTLSNSILKANNRSLSIDSTFDKSTNLKQLSQNTDNEFIIAFTNGEMLTVNCEDGTFTQSTFSKEPVVFAKKLSSPRVNDRLVCTTRSGNLVVGTVINNKWKVRNIKVQKESYNSGRSLPTPAALSRTSSFNFQSFQEYQKFSAANSINAVSNNPYATNSTISSSPLVGQHSKFQQQQPSLAAAYQNVNNYQGDISKDYKDCVVETVPFVGMIIRACGLKAELIDIQTGIMLMEFDIGQFKESTFQVFYPEPSHCRFCGCASIATFSVAYTELETNTLIVHTFSIDNRAKNNICLRVERDPRETRCLGFASVTEHQHWISNVEGWCATDLNMLMGVRRKDNEDNEGPTNGLSRDYLNNSINSLDYINHDLRNRKSKTSSAKRAQNAYPKISSTWEAWTMSASGHIRYYSIPDGTDSGLLIKRLGPVKKFGHKSIAVSFGNIMKILYLGNDNLIEEGEHDTEGLSASSQTSTALSFINRRRKMVLKKYELTHSTNFNDTTAEETVVE</sequence>
<name>A0ACB5TJC3_CANBO</name>
<comment type="caution">
    <text evidence="1">The sequence shown here is derived from an EMBL/GenBank/DDBJ whole genome shotgun (WGS) entry which is preliminary data.</text>
</comment>
<evidence type="ECO:0000313" key="2">
    <source>
        <dbReference type="Proteomes" id="UP001165101"/>
    </source>
</evidence>
<keyword evidence="2" id="KW-1185">Reference proteome</keyword>
<dbReference type="EMBL" id="BSXV01000593">
    <property type="protein sequence ID" value="GME89782.1"/>
    <property type="molecule type" value="Genomic_DNA"/>
</dbReference>
<gene>
    <name evidence="1" type="ORF">Cboi01_000155400</name>
</gene>
<organism evidence="1 2">
    <name type="scientific">Candida boidinii</name>
    <name type="common">Yeast</name>
    <dbReference type="NCBI Taxonomy" id="5477"/>
    <lineage>
        <taxon>Eukaryota</taxon>
        <taxon>Fungi</taxon>
        <taxon>Dikarya</taxon>
        <taxon>Ascomycota</taxon>
        <taxon>Saccharomycotina</taxon>
        <taxon>Pichiomycetes</taxon>
        <taxon>Pichiales</taxon>
        <taxon>Pichiaceae</taxon>
        <taxon>Ogataea</taxon>
        <taxon>Ogataea/Candida clade</taxon>
    </lineage>
</organism>
<protein>
    <submittedName>
        <fullName evidence="1">Unnamed protein product</fullName>
    </submittedName>
</protein>
<reference evidence="1" key="1">
    <citation type="submission" date="2023-04" db="EMBL/GenBank/DDBJ databases">
        <title>Candida boidinii NBRC 1967.</title>
        <authorList>
            <person name="Ichikawa N."/>
            <person name="Sato H."/>
            <person name="Tonouchi N."/>
        </authorList>
    </citation>
    <scope>NUCLEOTIDE SEQUENCE</scope>
    <source>
        <strain evidence="1">NBRC 1967</strain>
    </source>
</reference>